<reference evidence="1 2" key="1">
    <citation type="submission" date="2017-09" db="EMBL/GenBank/DDBJ databases">
        <title>Depth-based differentiation of microbial function through sediment-hosted aquifers and enrichment of novel symbionts in the deep terrestrial subsurface.</title>
        <authorList>
            <person name="Probst A.J."/>
            <person name="Ladd B."/>
            <person name="Jarett J.K."/>
            <person name="Geller-Mcgrath D.E."/>
            <person name="Sieber C.M."/>
            <person name="Emerson J.B."/>
            <person name="Anantharaman K."/>
            <person name="Thomas B.C."/>
            <person name="Malmstrom R."/>
            <person name="Stieglmeier M."/>
            <person name="Klingl A."/>
            <person name="Woyke T."/>
            <person name="Ryan C.M."/>
            <person name="Banfield J.F."/>
        </authorList>
    </citation>
    <scope>NUCLEOTIDE SEQUENCE [LARGE SCALE GENOMIC DNA]</scope>
    <source>
        <strain evidence="1">CG23_combo_of_CG06-09_8_20_14_all_49_15</strain>
    </source>
</reference>
<name>A0A2G9ZK94_9BACT</name>
<gene>
    <name evidence="1" type="ORF">COX22_03505</name>
</gene>
<evidence type="ECO:0000313" key="1">
    <source>
        <dbReference type="EMBL" id="PIP33596.1"/>
    </source>
</evidence>
<sequence length="62" mass="7241">MKAGCIESFAFLRLEGNPLRFKICIDKPAISSSEFGEKFWPKFKKVIIDTKHKSENKKLFDF</sequence>
<dbReference type="Proteomes" id="UP000230729">
    <property type="component" value="Unassembled WGS sequence"/>
</dbReference>
<accession>A0A2G9ZK94</accession>
<evidence type="ECO:0000313" key="2">
    <source>
        <dbReference type="Proteomes" id="UP000230729"/>
    </source>
</evidence>
<proteinExistence type="predicted"/>
<dbReference type="EMBL" id="PCSD01000084">
    <property type="protein sequence ID" value="PIP33596.1"/>
    <property type="molecule type" value="Genomic_DNA"/>
</dbReference>
<dbReference type="AlphaFoldDB" id="A0A2G9ZK94"/>
<comment type="caution">
    <text evidence="1">The sequence shown here is derived from an EMBL/GenBank/DDBJ whole genome shotgun (WGS) entry which is preliminary data.</text>
</comment>
<organism evidence="1 2">
    <name type="scientific">Candidatus Falkowbacteria bacterium CG23_combo_of_CG06-09_8_20_14_all_49_15</name>
    <dbReference type="NCBI Taxonomy" id="1974572"/>
    <lineage>
        <taxon>Bacteria</taxon>
        <taxon>Candidatus Falkowiibacteriota</taxon>
    </lineage>
</organism>
<protein>
    <submittedName>
        <fullName evidence="1">Uncharacterized protein</fullName>
    </submittedName>
</protein>